<dbReference type="Proteomes" id="UP000009080">
    <property type="component" value="Chromosome"/>
</dbReference>
<dbReference type="Pfam" id="PF00460">
    <property type="entry name" value="Flg_bb_rod"/>
    <property type="match status" value="1"/>
</dbReference>
<dbReference type="eggNOG" id="COG1749">
    <property type="taxonomic scope" value="Bacteria"/>
</dbReference>
<evidence type="ECO:0000256" key="4">
    <source>
        <dbReference type="ARBA" id="ARBA00023143"/>
    </source>
</evidence>
<feature type="domain" description="Flagellar basal body rod protein N-terminal" evidence="6">
    <location>
        <begin position="3"/>
        <end position="33"/>
    </location>
</feature>
<dbReference type="PANTHER" id="PTHR30435">
    <property type="entry name" value="FLAGELLAR PROTEIN"/>
    <property type="match status" value="1"/>
</dbReference>
<evidence type="ECO:0000256" key="1">
    <source>
        <dbReference type="ARBA" id="ARBA00004117"/>
    </source>
</evidence>
<organism evidence="10 11">
    <name type="scientific">Teredinibacter turnerae (strain ATCC 39867 / T7901)</name>
    <dbReference type="NCBI Taxonomy" id="377629"/>
    <lineage>
        <taxon>Bacteria</taxon>
        <taxon>Pseudomonadati</taxon>
        <taxon>Pseudomonadota</taxon>
        <taxon>Gammaproteobacteria</taxon>
        <taxon>Cellvibrionales</taxon>
        <taxon>Cellvibrionaceae</taxon>
        <taxon>Teredinibacter</taxon>
    </lineage>
</organism>
<keyword evidence="10" id="KW-0282">Flagellum</keyword>
<evidence type="ECO:0000259" key="7">
    <source>
        <dbReference type="Pfam" id="PF06429"/>
    </source>
</evidence>
<feature type="domain" description="Flagellar hook protein FlgE D2" evidence="8">
    <location>
        <begin position="529"/>
        <end position="694"/>
    </location>
</feature>
<dbReference type="Pfam" id="PF22692">
    <property type="entry name" value="LlgE_F_G_D1"/>
    <property type="match status" value="1"/>
</dbReference>
<dbReference type="KEGG" id="ttu:TERTU_1225"/>
<dbReference type="RefSeq" id="WP_015818495.1">
    <property type="nucleotide sequence ID" value="NC_012997.1"/>
</dbReference>
<dbReference type="OrthoDB" id="8578401at2"/>
<feature type="domain" description="Flagellar basal-body/hook protein C-terminal" evidence="7">
    <location>
        <begin position="767"/>
        <end position="812"/>
    </location>
</feature>
<dbReference type="InterPro" id="IPR053967">
    <property type="entry name" value="LlgE_F_G-like_D1"/>
</dbReference>
<dbReference type="InterPro" id="IPR037058">
    <property type="entry name" value="Falgellar_hook_FlgE_sf"/>
</dbReference>
<keyword evidence="4 5" id="KW-0975">Bacterial flagellum</keyword>
<comment type="function">
    <text evidence="5">A flexible structure which links the flagellar filament to the drive apparatus in the basal body.</text>
</comment>
<dbReference type="PANTHER" id="PTHR30435:SF1">
    <property type="entry name" value="FLAGELLAR HOOK PROTEIN FLGE"/>
    <property type="match status" value="1"/>
</dbReference>
<dbReference type="GO" id="GO:0005829">
    <property type="term" value="C:cytosol"/>
    <property type="evidence" value="ECO:0007669"/>
    <property type="project" value="TreeGrafter"/>
</dbReference>
<dbReference type="EMBL" id="CP001614">
    <property type="protein sequence ID" value="ACR12383.1"/>
    <property type="molecule type" value="Genomic_DNA"/>
</dbReference>
<dbReference type="GO" id="GO:0009425">
    <property type="term" value="C:bacterial-type flagellum basal body"/>
    <property type="evidence" value="ECO:0007669"/>
    <property type="project" value="UniProtKB-SubCell"/>
</dbReference>
<evidence type="ECO:0000259" key="8">
    <source>
        <dbReference type="Pfam" id="PF07559"/>
    </source>
</evidence>
<gene>
    <name evidence="10" type="ordered locus">TERTU_1225</name>
</gene>
<reference evidence="10 11" key="1">
    <citation type="journal article" date="2009" name="PLoS ONE">
        <title>The complete genome of Teredinibacter turnerae T7901: an intracellular endosymbiont of marine wood-boring bivalves (shipworms).</title>
        <authorList>
            <person name="Yang J.C."/>
            <person name="Madupu R."/>
            <person name="Durkin A.S."/>
            <person name="Ekborg N.A."/>
            <person name="Pedamallu C.S."/>
            <person name="Hostetler J.B."/>
            <person name="Radune D."/>
            <person name="Toms B.S."/>
            <person name="Henrissat B."/>
            <person name="Coutinho P.M."/>
            <person name="Schwarz S."/>
            <person name="Field L."/>
            <person name="Trindade-Silva A.E."/>
            <person name="Soares C.A.G."/>
            <person name="Elshahawi S."/>
            <person name="Hanora A."/>
            <person name="Schmidt E.W."/>
            <person name="Haygood M.G."/>
            <person name="Posfai J."/>
            <person name="Benner J."/>
            <person name="Madinger C."/>
            <person name="Nove J."/>
            <person name="Anton B."/>
            <person name="Chaudhary K."/>
            <person name="Foster J."/>
            <person name="Holman A."/>
            <person name="Kumar S."/>
            <person name="Lessard P.A."/>
            <person name="Luyten Y.A."/>
            <person name="Slatko B."/>
            <person name="Wood N."/>
            <person name="Wu B."/>
            <person name="Teplitski M."/>
            <person name="Mougous J.D."/>
            <person name="Ward N."/>
            <person name="Eisen J.A."/>
            <person name="Badger J.H."/>
            <person name="Distel D.L."/>
        </authorList>
    </citation>
    <scope>NUCLEOTIDE SEQUENCE [LARGE SCALE GENOMIC DNA]</scope>
    <source>
        <strain evidence="11">ATCC 39867 / T7901</strain>
    </source>
</reference>
<dbReference type="HOGENOM" id="CLU_013687_2_1_6"/>
<dbReference type="AlphaFoldDB" id="C5BRS0"/>
<dbReference type="InterPro" id="IPR011491">
    <property type="entry name" value="FlgE_D2"/>
</dbReference>
<dbReference type="InterPro" id="IPR001444">
    <property type="entry name" value="Flag_bb_rod_N"/>
</dbReference>
<evidence type="ECO:0000313" key="11">
    <source>
        <dbReference type="Proteomes" id="UP000009080"/>
    </source>
</evidence>
<feature type="domain" description="Flagellar hook protein FlgE/F/G-like D1" evidence="9">
    <location>
        <begin position="83"/>
        <end position="132"/>
    </location>
</feature>
<proteinExistence type="inferred from homology"/>
<evidence type="ECO:0000259" key="6">
    <source>
        <dbReference type="Pfam" id="PF00460"/>
    </source>
</evidence>
<dbReference type="GO" id="GO:0009424">
    <property type="term" value="C:bacterial-type flagellum hook"/>
    <property type="evidence" value="ECO:0007669"/>
    <property type="project" value="TreeGrafter"/>
</dbReference>
<keyword evidence="10" id="KW-0969">Cilium</keyword>
<dbReference type="STRING" id="377629.TERTU_1225"/>
<evidence type="ECO:0000256" key="3">
    <source>
        <dbReference type="ARBA" id="ARBA00019015"/>
    </source>
</evidence>
<dbReference type="InterPro" id="IPR010930">
    <property type="entry name" value="Flg_bb/hook_C_dom"/>
</dbReference>
<comment type="similarity">
    <text evidence="2 5">Belongs to the flagella basal body rod proteins family.</text>
</comment>
<sequence length="813" mass="84578">MPFNTALSGIRAASTDLTVTGNNIANASTIGFKRSRAEFGDVFATSVLGAGANAIGSGVQVEDVAQNFKQGNVAFTQNELDLAINGNGFFVLSDQGTPVYSRAGTFGLDDQGYVTNNVGARLQGFQADSTGNISGISDDILIQTSNLPPRQTTLVESVLTLDSTEPVLQSTGRRFTTLGNVIGVTQAGLRDATTTNLTSNTFTLPLANDFATTPMTFDIQLSGASSGKNGTVSINLDIGEGVPATINAFNDLRTLTGVINSQIFSPTLPQTAIDVVANAVDYGGGVYGIEFTALQEGEGSQIQINTPSANMNQIGLNPATTSVAGIPAVDNGYPQQSVDFVDPDGDIVTYTALAGATAARTASEMNAIQGISASATTTATLSNLNSANDNLTVTLNSVQLSGDSLQALEAEINSLTNSTLPGISAALDPSGGALVITSAVGDDIRVSITSTDPGDSITVRGDQAAPAQILQVPPVSAGNYDADNNSIVVGGSIELTLDEGYSMQNAVPDAVGIFQPFTSDPADPEFTDVTLNAFDPTDQGTYNSATSMNVYDSLGVSHIMTQYFVRQEYDPNDPTTSPNHWVMHVQIDGRNVGDPDTSLPPPANIEPTLASFNVFFNENGTLNELLTEDMLISNWVVLDQQGNPTGAMGPQNVLAGGSIVIPEPPTSSNFVIELAGTSQSGTDFSVDDTDQDGYASGRLSGLAIDENGVIFARYTNGEGQPLAQVALADFTNQQGLQPIGNTMWAESFASGPPNVGTPQSGALGAIQSGALEESNVDLSEELVRLIIAQRNFQASAKTIETADQVTQTIINLR</sequence>
<dbReference type="InterPro" id="IPR037925">
    <property type="entry name" value="FlgE/F/G-like"/>
</dbReference>
<dbReference type="GO" id="GO:0071978">
    <property type="term" value="P:bacterial-type flagellum-dependent swarming motility"/>
    <property type="evidence" value="ECO:0007669"/>
    <property type="project" value="TreeGrafter"/>
</dbReference>
<comment type="subcellular location">
    <subcellularLocation>
        <location evidence="1 5">Bacterial flagellum basal body</location>
    </subcellularLocation>
</comment>
<dbReference type="InterPro" id="IPR020013">
    <property type="entry name" value="Flagellar_FlgE/F/G"/>
</dbReference>
<evidence type="ECO:0000256" key="2">
    <source>
        <dbReference type="ARBA" id="ARBA00009677"/>
    </source>
</evidence>
<dbReference type="SUPFAM" id="SSF117143">
    <property type="entry name" value="Flagellar hook protein flgE"/>
    <property type="match status" value="2"/>
</dbReference>
<name>C5BRS0_TERTT</name>
<evidence type="ECO:0000259" key="9">
    <source>
        <dbReference type="Pfam" id="PF22692"/>
    </source>
</evidence>
<dbReference type="NCBIfam" id="TIGR03506">
    <property type="entry name" value="FlgEFG_subfam"/>
    <property type="match status" value="2"/>
</dbReference>
<accession>C5BRS0</accession>
<dbReference type="Pfam" id="PF07559">
    <property type="entry name" value="FlgE_D2"/>
    <property type="match status" value="1"/>
</dbReference>
<evidence type="ECO:0000256" key="5">
    <source>
        <dbReference type="RuleBase" id="RU362116"/>
    </source>
</evidence>
<protein>
    <recommendedName>
        <fullName evidence="3 5">Flagellar hook protein FlgE</fullName>
    </recommendedName>
</protein>
<keyword evidence="11" id="KW-1185">Reference proteome</keyword>
<dbReference type="Gene3D" id="2.60.98.20">
    <property type="entry name" value="Flagellar hook protein FlgE"/>
    <property type="match status" value="1"/>
</dbReference>
<evidence type="ECO:0000313" key="10">
    <source>
        <dbReference type="EMBL" id="ACR12383.1"/>
    </source>
</evidence>
<dbReference type="Pfam" id="PF06429">
    <property type="entry name" value="Flg_bbr_C"/>
    <property type="match status" value="1"/>
</dbReference>
<keyword evidence="10" id="KW-0966">Cell projection</keyword>